<dbReference type="AlphaFoldDB" id="A0A1H9KW13"/>
<reference evidence="2" key="1">
    <citation type="submission" date="2016-10" db="EMBL/GenBank/DDBJ databases">
        <authorList>
            <person name="Varghese N."/>
            <person name="Submissions S."/>
        </authorList>
    </citation>
    <scope>NUCLEOTIDE SEQUENCE [LARGE SCALE GENOMIC DNA]</scope>
    <source>
        <strain evidence="2">DSM 24740</strain>
    </source>
</reference>
<evidence type="ECO:0000313" key="2">
    <source>
        <dbReference type="Proteomes" id="UP000199021"/>
    </source>
</evidence>
<dbReference type="STRING" id="478744.SAMN05444359_12211"/>
<keyword evidence="2" id="KW-1185">Reference proteome</keyword>
<proteinExistence type="predicted"/>
<sequence length="193" mass="22169">MTFTAKLEAGDNGFQLYALLCDGLVMTWREVLTLWQNDPEFGRFYLRLLADVPFEAYFWEHPPFTLGELDKGYEVSFYDSRVLAGKRADSRRFASFFEPDLPVVSFLNLGGDARLIVPCPQAPEDAFTHLARFVHTAPEGQGLALLQLLGKTLLAEASDEKIYLSTSGLGVYWLHIRLDERPKYYQSRRYREM</sequence>
<dbReference type="Proteomes" id="UP000199021">
    <property type="component" value="Unassembled WGS sequence"/>
</dbReference>
<dbReference type="RefSeq" id="WP_090171110.1">
    <property type="nucleotide sequence ID" value="NZ_FOFB01000022.1"/>
</dbReference>
<dbReference type="InterPro" id="IPR054220">
    <property type="entry name" value="DUF6940"/>
</dbReference>
<dbReference type="Pfam" id="PF22086">
    <property type="entry name" value="DUF6940"/>
    <property type="match status" value="1"/>
</dbReference>
<evidence type="ECO:0000313" key="1">
    <source>
        <dbReference type="EMBL" id="SER03229.1"/>
    </source>
</evidence>
<dbReference type="InParanoid" id="A0A1H9KW13"/>
<protein>
    <submittedName>
        <fullName evidence="1">Uncharacterized protein</fullName>
    </submittedName>
</protein>
<organism evidence="1 2">
    <name type="scientific">Neolewinella agarilytica</name>
    <dbReference type="NCBI Taxonomy" id="478744"/>
    <lineage>
        <taxon>Bacteria</taxon>
        <taxon>Pseudomonadati</taxon>
        <taxon>Bacteroidota</taxon>
        <taxon>Saprospiria</taxon>
        <taxon>Saprospirales</taxon>
        <taxon>Lewinellaceae</taxon>
        <taxon>Neolewinella</taxon>
    </lineage>
</organism>
<dbReference type="EMBL" id="FOFB01000022">
    <property type="protein sequence ID" value="SER03229.1"/>
    <property type="molecule type" value="Genomic_DNA"/>
</dbReference>
<gene>
    <name evidence="1" type="ORF">SAMN05444359_12211</name>
</gene>
<name>A0A1H9KW13_9BACT</name>
<accession>A0A1H9KW13</accession>
<dbReference type="OrthoDB" id="980262at2"/>